<keyword evidence="2" id="KW-1185">Reference proteome</keyword>
<organism evidence="1 2">
    <name type="scientific">Companilactobacillus versmoldensis DSM 14857 = KCTC 3814</name>
    <dbReference type="NCBI Taxonomy" id="1423815"/>
    <lineage>
        <taxon>Bacteria</taxon>
        <taxon>Bacillati</taxon>
        <taxon>Bacillota</taxon>
        <taxon>Bacilli</taxon>
        <taxon>Lactobacillales</taxon>
        <taxon>Lactobacillaceae</taxon>
        <taxon>Companilactobacillus</taxon>
    </lineage>
</organism>
<accession>A0A0R1SJG2</accession>
<sequence length="99" mass="11460">MGHLHYYYASRLVQVAENISNSNYSYRQKIKLIDKLVNDGLSKTSVYNAKPLSKIIGTLLTPFKVNSSLGVYYSTKVISKFQKKYEKTFFQLKRNITKV</sequence>
<protein>
    <submittedName>
        <fullName evidence="1">Uncharacterized protein</fullName>
    </submittedName>
</protein>
<evidence type="ECO:0000313" key="1">
    <source>
        <dbReference type="EMBL" id="KRL66626.1"/>
    </source>
</evidence>
<dbReference type="Proteomes" id="UP000051647">
    <property type="component" value="Unassembled WGS sequence"/>
</dbReference>
<evidence type="ECO:0000313" key="2">
    <source>
        <dbReference type="Proteomes" id="UP000051647"/>
    </source>
</evidence>
<proteinExistence type="predicted"/>
<dbReference type="AlphaFoldDB" id="A0A0R1SJG2"/>
<name>A0A0R1SJG2_9LACO</name>
<comment type="caution">
    <text evidence="1">The sequence shown here is derived from an EMBL/GenBank/DDBJ whole genome shotgun (WGS) entry which is preliminary data.</text>
</comment>
<dbReference type="EMBL" id="AZFA01000013">
    <property type="protein sequence ID" value="KRL66626.1"/>
    <property type="molecule type" value="Genomic_DNA"/>
</dbReference>
<gene>
    <name evidence="1" type="ORF">FC27_GL000500</name>
</gene>
<reference evidence="1 2" key="1">
    <citation type="journal article" date="2015" name="Genome Announc.">
        <title>Expanding the biotechnology potential of lactobacilli through comparative genomics of 213 strains and associated genera.</title>
        <authorList>
            <person name="Sun Z."/>
            <person name="Harris H.M."/>
            <person name="McCann A."/>
            <person name="Guo C."/>
            <person name="Argimon S."/>
            <person name="Zhang W."/>
            <person name="Yang X."/>
            <person name="Jeffery I.B."/>
            <person name="Cooney J.C."/>
            <person name="Kagawa T.F."/>
            <person name="Liu W."/>
            <person name="Song Y."/>
            <person name="Salvetti E."/>
            <person name="Wrobel A."/>
            <person name="Rasinkangas P."/>
            <person name="Parkhill J."/>
            <person name="Rea M.C."/>
            <person name="O'Sullivan O."/>
            <person name="Ritari J."/>
            <person name="Douillard F.P."/>
            <person name="Paul Ross R."/>
            <person name="Yang R."/>
            <person name="Briner A.E."/>
            <person name="Felis G.E."/>
            <person name="de Vos W.M."/>
            <person name="Barrangou R."/>
            <person name="Klaenhammer T.R."/>
            <person name="Caufield P.W."/>
            <person name="Cui Y."/>
            <person name="Zhang H."/>
            <person name="O'Toole P.W."/>
        </authorList>
    </citation>
    <scope>NUCLEOTIDE SEQUENCE [LARGE SCALE GENOMIC DNA]</scope>
    <source>
        <strain evidence="1 2">DSM 14857</strain>
    </source>
</reference>
<dbReference type="PATRIC" id="fig|1423815.3.peg.507"/>
<dbReference type="STRING" id="1423815.FC27_GL000500"/>